<feature type="transmembrane region" description="Helical" evidence="6">
    <location>
        <begin position="48"/>
        <end position="66"/>
    </location>
</feature>
<dbReference type="Proteomes" id="UP000278222">
    <property type="component" value="Unassembled WGS sequence"/>
</dbReference>
<feature type="transmembrane region" description="Helical" evidence="6">
    <location>
        <begin position="172"/>
        <end position="190"/>
    </location>
</feature>
<keyword evidence="5 6" id="KW-0472">Membrane</keyword>
<evidence type="ECO:0000256" key="1">
    <source>
        <dbReference type="ARBA" id="ARBA00004651"/>
    </source>
</evidence>
<evidence type="ECO:0000256" key="2">
    <source>
        <dbReference type="ARBA" id="ARBA00022475"/>
    </source>
</evidence>
<feature type="transmembrane region" description="Helical" evidence="6">
    <location>
        <begin position="17"/>
        <end position="36"/>
    </location>
</feature>
<dbReference type="Pfam" id="PF02653">
    <property type="entry name" value="BPD_transp_2"/>
    <property type="match status" value="1"/>
</dbReference>
<evidence type="ECO:0000313" key="8">
    <source>
        <dbReference type="Proteomes" id="UP000278222"/>
    </source>
</evidence>
<gene>
    <name evidence="7" type="ORF">EDC65_5215</name>
</gene>
<evidence type="ECO:0000256" key="6">
    <source>
        <dbReference type="SAM" id="Phobius"/>
    </source>
</evidence>
<accession>A0A3N1KSW9</accession>
<feature type="transmembrane region" description="Helical" evidence="6">
    <location>
        <begin position="256"/>
        <end position="283"/>
    </location>
</feature>
<feature type="transmembrane region" description="Helical" evidence="6">
    <location>
        <begin position="220"/>
        <end position="244"/>
    </location>
</feature>
<sequence length="352" mass="36671">MSAPAIVLPETATSRRLRLAAIVAAAALFLALPLAGGEYWIKGVAMPALIYGLAALGLNLLVGCAGQISMGQAAFMAVGAFVGAISYGRYGLPLPLALLAAGGASALVGVVVGLPTRRIRGLYLMVATLAAQVVVLWAIQRVPWFGAEAHGTIGIPRIMLGPWEIRSTLDKYLLVLAVAVPLTLFARNLVASRIGRAWIAIREREVAAEVLGVPAFRYKLFAFAVAAFYGGVAGALVVFAWTGIASVEEYQLELSIKLLGMIIVGGLGSVLGSYLGAAFIALLPVAISVSLTWGAAFVGGGAVNSALISNAEHVVFGLLLLVFLIAEPRGLARLVTRAANRLRSTSISRRQS</sequence>
<comment type="caution">
    <text evidence="7">The sequence shown here is derived from an EMBL/GenBank/DDBJ whole genome shotgun (WGS) entry which is preliminary data.</text>
</comment>
<evidence type="ECO:0000256" key="5">
    <source>
        <dbReference type="ARBA" id="ARBA00023136"/>
    </source>
</evidence>
<keyword evidence="4 6" id="KW-1133">Transmembrane helix</keyword>
<keyword evidence="8" id="KW-1185">Reference proteome</keyword>
<evidence type="ECO:0000256" key="3">
    <source>
        <dbReference type="ARBA" id="ARBA00022692"/>
    </source>
</evidence>
<dbReference type="EMBL" id="RJKX01000018">
    <property type="protein sequence ID" value="ROP81358.1"/>
    <property type="molecule type" value="Genomic_DNA"/>
</dbReference>
<feature type="transmembrane region" description="Helical" evidence="6">
    <location>
        <begin position="121"/>
        <end position="139"/>
    </location>
</feature>
<dbReference type="GO" id="GO:0015658">
    <property type="term" value="F:branched-chain amino acid transmembrane transporter activity"/>
    <property type="evidence" value="ECO:0007669"/>
    <property type="project" value="InterPro"/>
</dbReference>
<name>A0A3N1KSW9_9PROT</name>
<reference evidence="7 8" key="1">
    <citation type="submission" date="2018-11" db="EMBL/GenBank/DDBJ databases">
        <title>Genomic Encyclopedia of Type Strains, Phase IV (KMG-IV): sequencing the most valuable type-strain genomes for metagenomic binning, comparative biology and taxonomic classification.</title>
        <authorList>
            <person name="Goeker M."/>
        </authorList>
    </citation>
    <scope>NUCLEOTIDE SEQUENCE [LARGE SCALE GENOMIC DNA]</scope>
    <source>
        <strain evidence="7 8">DSM 5900</strain>
    </source>
</reference>
<organism evidence="7 8">
    <name type="scientific">Stella humosa</name>
    <dbReference type="NCBI Taxonomy" id="94"/>
    <lineage>
        <taxon>Bacteria</taxon>
        <taxon>Pseudomonadati</taxon>
        <taxon>Pseudomonadota</taxon>
        <taxon>Alphaproteobacteria</taxon>
        <taxon>Rhodospirillales</taxon>
        <taxon>Stellaceae</taxon>
        <taxon>Stella</taxon>
    </lineage>
</organism>
<dbReference type="GO" id="GO:0005886">
    <property type="term" value="C:plasma membrane"/>
    <property type="evidence" value="ECO:0007669"/>
    <property type="project" value="UniProtKB-SubCell"/>
</dbReference>
<proteinExistence type="predicted"/>
<dbReference type="RefSeq" id="WP_123695165.1">
    <property type="nucleotide sequence ID" value="NZ_AP019700.1"/>
</dbReference>
<protein>
    <submittedName>
        <fullName evidence="7">Amino acid/amide ABC transporter membrane protein 2 (HAAT family)</fullName>
    </submittedName>
</protein>
<dbReference type="AlphaFoldDB" id="A0A3N1KSW9"/>
<dbReference type="PANTHER" id="PTHR30482:SF5">
    <property type="entry name" value="ABC TRANSPORTER PERMEASE PROTEIN"/>
    <property type="match status" value="1"/>
</dbReference>
<feature type="transmembrane region" description="Helical" evidence="6">
    <location>
        <begin position="96"/>
        <end position="114"/>
    </location>
</feature>
<comment type="subcellular location">
    <subcellularLocation>
        <location evidence="1">Cell membrane</location>
        <topology evidence="1">Multi-pass membrane protein</topology>
    </subcellularLocation>
</comment>
<evidence type="ECO:0000313" key="7">
    <source>
        <dbReference type="EMBL" id="ROP81358.1"/>
    </source>
</evidence>
<keyword evidence="2" id="KW-1003">Cell membrane</keyword>
<dbReference type="PANTHER" id="PTHR30482">
    <property type="entry name" value="HIGH-AFFINITY BRANCHED-CHAIN AMINO ACID TRANSPORT SYSTEM PERMEASE"/>
    <property type="match status" value="1"/>
</dbReference>
<evidence type="ECO:0000256" key="4">
    <source>
        <dbReference type="ARBA" id="ARBA00022989"/>
    </source>
</evidence>
<feature type="transmembrane region" description="Helical" evidence="6">
    <location>
        <begin position="290"/>
        <end position="308"/>
    </location>
</feature>
<dbReference type="InterPro" id="IPR043428">
    <property type="entry name" value="LivM-like"/>
</dbReference>
<dbReference type="InterPro" id="IPR001851">
    <property type="entry name" value="ABC_transp_permease"/>
</dbReference>
<keyword evidence="3 6" id="KW-0812">Transmembrane</keyword>
<dbReference type="OrthoDB" id="9814461at2"/>
<feature type="transmembrane region" description="Helical" evidence="6">
    <location>
        <begin position="314"/>
        <end position="332"/>
    </location>
</feature>
<dbReference type="CDD" id="cd06581">
    <property type="entry name" value="TM_PBP1_LivM_like"/>
    <property type="match status" value="1"/>
</dbReference>